<proteinExistence type="predicted"/>
<reference evidence="1" key="1">
    <citation type="submission" date="2017-02" db="UniProtKB">
        <authorList>
            <consortium name="WormBaseParasite"/>
        </authorList>
    </citation>
    <scope>IDENTIFICATION</scope>
</reference>
<organism evidence="1">
    <name type="scientific">Haemonchus placei</name>
    <name type="common">Barber's pole worm</name>
    <dbReference type="NCBI Taxonomy" id="6290"/>
    <lineage>
        <taxon>Eukaryota</taxon>
        <taxon>Metazoa</taxon>
        <taxon>Ecdysozoa</taxon>
        <taxon>Nematoda</taxon>
        <taxon>Chromadorea</taxon>
        <taxon>Rhabditida</taxon>
        <taxon>Rhabditina</taxon>
        <taxon>Rhabditomorpha</taxon>
        <taxon>Strongyloidea</taxon>
        <taxon>Trichostrongylidae</taxon>
        <taxon>Haemonchus</taxon>
    </lineage>
</organism>
<dbReference type="WBParaSite" id="HPLM_0001277101-mRNA-1">
    <property type="protein sequence ID" value="HPLM_0001277101-mRNA-1"/>
    <property type="gene ID" value="HPLM_0001277101"/>
</dbReference>
<sequence length="158" mass="17696">LSIDSQFTIIQAYAPTADSEEEQHDNFYEQLEELVRRQRGYVVVMGEFNARIAPFSCEKRKKISSGGSAAFSPIRSDTPVLLKGGAIEDVDEHVYLGSQLNMRNGITEELARRRKAGWAAFNSIRSVLEDCIRDCKLRADLFNSTVLPALSTREKPGL</sequence>
<dbReference type="InterPro" id="IPR036691">
    <property type="entry name" value="Endo/exonu/phosph_ase_sf"/>
</dbReference>
<evidence type="ECO:0000313" key="1">
    <source>
        <dbReference type="WBParaSite" id="HPLM_0001277101-mRNA-1"/>
    </source>
</evidence>
<accession>A0A0N4WNB7</accession>
<dbReference type="Gene3D" id="3.60.10.10">
    <property type="entry name" value="Endonuclease/exonuclease/phosphatase"/>
    <property type="match status" value="1"/>
</dbReference>
<name>A0A0N4WNB7_HAEPC</name>
<protein>
    <submittedName>
        <fullName evidence="1">Endo/exonuclease/phosphatase domain-containing protein</fullName>
    </submittedName>
</protein>
<dbReference type="AlphaFoldDB" id="A0A0N4WNB7"/>